<dbReference type="Pfam" id="PF00072">
    <property type="entry name" value="Response_reg"/>
    <property type="match status" value="1"/>
</dbReference>
<evidence type="ECO:0000313" key="9">
    <source>
        <dbReference type="EMBL" id="MCJ8501738.1"/>
    </source>
</evidence>
<dbReference type="FunFam" id="3.40.50.300:FF:000006">
    <property type="entry name" value="DNA-binding transcriptional regulator NtrC"/>
    <property type="match status" value="1"/>
</dbReference>
<dbReference type="PROSITE" id="PS00688">
    <property type="entry name" value="SIGMA54_INTERACT_3"/>
    <property type="match status" value="1"/>
</dbReference>
<dbReference type="GO" id="GO:0006355">
    <property type="term" value="P:regulation of DNA-templated transcription"/>
    <property type="evidence" value="ECO:0007669"/>
    <property type="project" value="InterPro"/>
</dbReference>
<name>A0AA41R5B3_9BACT</name>
<sequence length="461" mass="50667">MESNQNRRFALLLVDDEPAVLAALKRVFRKAPYVLHAAENGQAALEILRRTPIDAALVDLMMPEMDGMTLLSQMQAKWPTVRVVILTGHGGVAEAVAAIKMGAVDFLQKPFEEENLLARLEQLHRIWQLEQENRRLRAAMEIRFGFDQLTGQAEAMLNLKRMILQVAPSDASILIQGETGTGKELVARAIHHHSPRGKGPFVPVDCAGINETVMASELFGHVRGAFTGAHESTAGLVRSADKGTLFLDEVGELSLSMQVKLLRTIQEKEVRPVGAGRSHPVDVRILAATNRNLEQEVAAGRFRQDLYYRLNVVVMTVPPLRDRLDDVPLLVRHFIERFRTPASPVHRITKQALLCLMAYDWPGNVRELENALRRAVAMGQEERIGPADLPENIHAPAPTGAATGVPGQAAGIEGDSLEVYEAAAIRNALTKSGGNRRKAAGLLQIGEATLYRKLKKYGIDG</sequence>
<proteinExistence type="predicted"/>
<evidence type="ECO:0000259" key="8">
    <source>
        <dbReference type="PROSITE" id="PS50110"/>
    </source>
</evidence>
<dbReference type="GO" id="GO:0043565">
    <property type="term" value="F:sequence-specific DNA binding"/>
    <property type="evidence" value="ECO:0007669"/>
    <property type="project" value="InterPro"/>
</dbReference>
<dbReference type="EMBL" id="JALJRB010000016">
    <property type="protein sequence ID" value="MCJ8501738.1"/>
    <property type="molecule type" value="Genomic_DNA"/>
</dbReference>
<keyword evidence="5" id="KW-0804">Transcription</keyword>
<dbReference type="InterPro" id="IPR002078">
    <property type="entry name" value="Sigma_54_int"/>
</dbReference>
<dbReference type="GO" id="GO:0000160">
    <property type="term" value="P:phosphorelay signal transduction system"/>
    <property type="evidence" value="ECO:0007669"/>
    <property type="project" value="InterPro"/>
</dbReference>
<dbReference type="PROSITE" id="PS00675">
    <property type="entry name" value="SIGMA54_INTERACT_1"/>
    <property type="match status" value="1"/>
</dbReference>
<dbReference type="SUPFAM" id="SSF46689">
    <property type="entry name" value="Homeodomain-like"/>
    <property type="match status" value="1"/>
</dbReference>
<evidence type="ECO:0000256" key="3">
    <source>
        <dbReference type="ARBA" id="ARBA00023015"/>
    </source>
</evidence>
<protein>
    <submittedName>
        <fullName evidence="9">Sigma-54 dependent transcriptional regulator</fullName>
    </submittedName>
</protein>
<dbReference type="CDD" id="cd00009">
    <property type="entry name" value="AAA"/>
    <property type="match status" value="1"/>
</dbReference>
<dbReference type="PROSITE" id="PS00676">
    <property type="entry name" value="SIGMA54_INTERACT_2"/>
    <property type="match status" value="1"/>
</dbReference>
<dbReference type="InterPro" id="IPR011006">
    <property type="entry name" value="CheY-like_superfamily"/>
</dbReference>
<keyword evidence="2" id="KW-0067">ATP-binding</keyword>
<dbReference type="RefSeq" id="WP_246910772.1">
    <property type="nucleotide sequence ID" value="NZ_JALJRB010000016.1"/>
</dbReference>
<evidence type="ECO:0000313" key="10">
    <source>
        <dbReference type="Proteomes" id="UP001165427"/>
    </source>
</evidence>
<dbReference type="Gene3D" id="3.40.50.300">
    <property type="entry name" value="P-loop containing nucleotide triphosphate hydrolases"/>
    <property type="match status" value="1"/>
</dbReference>
<evidence type="ECO:0000259" key="7">
    <source>
        <dbReference type="PROSITE" id="PS50045"/>
    </source>
</evidence>
<dbReference type="PROSITE" id="PS50045">
    <property type="entry name" value="SIGMA54_INTERACT_4"/>
    <property type="match status" value="1"/>
</dbReference>
<dbReference type="SMART" id="SM00448">
    <property type="entry name" value="REC"/>
    <property type="match status" value="1"/>
</dbReference>
<dbReference type="Gene3D" id="1.10.10.60">
    <property type="entry name" value="Homeodomain-like"/>
    <property type="match status" value="1"/>
</dbReference>
<dbReference type="Gene3D" id="1.10.8.60">
    <property type="match status" value="1"/>
</dbReference>
<keyword evidence="4" id="KW-0238">DNA-binding</keyword>
<dbReference type="InterPro" id="IPR003593">
    <property type="entry name" value="AAA+_ATPase"/>
</dbReference>
<dbReference type="SUPFAM" id="SSF52172">
    <property type="entry name" value="CheY-like"/>
    <property type="match status" value="1"/>
</dbReference>
<evidence type="ECO:0000256" key="1">
    <source>
        <dbReference type="ARBA" id="ARBA00022741"/>
    </source>
</evidence>
<dbReference type="PANTHER" id="PTHR32071">
    <property type="entry name" value="TRANSCRIPTIONAL REGULATORY PROTEIN"/>
    <property type="match status" value="1"/>
</dbReference>
<feature type="modified residue" description="4-aspartylphosphate" evidence="6">
    <location>
        <position position="59"/>
    </location>
</feature>
<comment type="caution">
    <text evidence="9">The sequence shown here is derived from an EMBL/GenBank/DDBJ whole genome shotgun (WGS) entry which is preliminary data.</text>
</comment>
<dbReference type="SMART" id="SM00382">
    <property type="entry name" value="AAA"/>
    <property type="match status" value="1"/>
</dbReference>
<keyword evidence="1" id="KW-0547">Nucleotide-binding</keyword>
<keyword evidence="3" id="KW-0805">Transcription regulation</keyword>
<dbReference type="Proteomes" id="UP001165427">
    <property type="component" value="Unassembled WGS sequence"/>
</dbReference>
<evidence type="ECO:0000256" key="5">
    <source>
        <dbReference type="ARBA" id="ARBA00023163"/>
    </source>
</evidence>
<gene>
    <name evidence="9" type="ORF">MRX98_14235</name>
</gene>
<dbReference type="PROSITE" id="PS50110">
    <property type="entry name" value="RESPONSE_REGULATORY"/>
    <property type="match status" value="1"/>
</dbReference>
<dbReference type="InterPro" id="IPR025943">
    <property type="entry name" value="Sigma_54_int_dom_ATP-bd_2"/>
</dbReference>
<dbReference type="InterPro" id="IPR025944">
    <property type="entry name" value="Sigma_54_int_dom_CS"/>
</dbReference>
<dbReference type="PRINTS" id="PR01590">
    <property type="entry name" value="HTHFIS"/>
</dbReference>
<keyword evidence="10" id="KW-1185">Reference proteome</keyword>
<dbReference type="InterPro" id="IPR058031">
    <property type="entry name" value="AAA_lid_NorR"/>
</dbReference>
<dbReference type="InterPro" id="IPR002197">
    <property type="entry name" value="HTH_Fis"/>
</dbReference>
<feature type="domain" description="Response regulatory" evidence="8">
    <location>
        <begin position="10"/>
        <end position="124"/>
    </location>
</feature>
<dbReference type="InterPro" id="IPR027417">
    <property type="entry name" value="P-loop_NTPase"/>
</dbReference>
<evidence type="ECO:0000256" key="2">
    <source>
        <dbReference type="ARBA" id="ARBA00022840"/>
    </source>
</evidence>
<dbReference type="Pfam" id="PF25601">
    <property type="entry name" value="AAA_lid_14"/>
    <property type="match status" value="1"/>
</dbReference>
<dbReference type="SUPFAM" id="SSF52540">
    <property type="entry name" value="P-loop containing nucleoside triphosphate hydrolases"/>
    <property type="match status" value="1"/>
</dbReference>
<keyword evidence="6" id="KW-0597">Phosphoprotein</keyword>
<feature type="domain" description="Sigma-54 factor interaction" evidence="7">
    <location>
        <begin position="149"/>
        <end position="377"/>
    </location>
</feature>
<dbReference type="GO" id="GO:0005524">
    <property type="term" value="F:ATP binding"/>
    <property type="evidence" value="ECO:0007669"/>
    <property type="project" value="UniProtKB-KW"/>
</dbReference>
<dbReference type="Pfam" id="PF00158">
    <property type="entry name" value="Sigma54_activat"/>
    <property type="match status" value="1"/>
</dbReference>
<dbReference type="PANTHER" id="PTHR32071:SF14">
    <property type="entry name" value="TRANSCRIPTIONAL REGULATORY PROTEIN RTCR"/>
    <property type="match status" value="1"/>
</dbReference>
<evidence type="ECO:0000256" key="4">
    <source>
        <dbReference type="ARBA" id="ARBA00023125"/>
    </source>
</evidence>
<dbReference type="Gene3D" id="3.40.50.2300">
    <property type="match status" value="1"/>
</dbReference>
<dbReference type="InterPro" id="IPR001789">
    <property type="entry name" value="Sig_transdc_resp-reg_receiver"/>
</dbReference>
<reference evidence="9" key="1">
    <citation type="submission" date="2022-04" db="EMBL/GenBank/DDBJ databases">
        <title>Desulfatitalea alkaliphila sp. nov., a novel anaerobic sulfate-reducing bacterium isolated from terrestrial mud volcano, Taman Peninsula, Russia.</title>
        <authorList>
            <person name="Khomyakova M.A."/>
            <person name="Merkel A.Y."/>
            <person name="Slobodkin A.I."/>
        </authorList>
    </citation>
    <scope>NUCLEOTIDE SEQUENCE</scope>
    <source>
        <strain evidence="9">M08but</strain>
    </source>
</reference>
<dbReference type="Pfam" id="PF02954">
    <property type="entry name" value="HTH_8"/>
    <property type="match status" value="1"/>
</dbReference>
<dbReference type="AlphaFoldDB" id="A0AA41R5B3"/>
<dbReference type="InterPro" id="IPR009057">
    <property type="entry name" value="Homeodomain-like_sf"/>
</dbReference>
<evidence type="ECO:0000256" key="6">
    <source>
        <dbReference type="PROSITE-ProRule" id="PRU00169"/>
    </source>
</evidence>
<accession>A0AA41R5B3</accession>
<organism evidence="9 10">
    <name type="scientific">Desulfatitalea alkaliphila</name>
    <dbReference type="NCBI Taxonomy" id="2929485"/>
    <lineage>
        <taxon>Bacteria</taxon>
        <taxon>Pseudomonadati</taxon>
        <taxon>Thermodesulfobacteriota</taxon>
        <taxon>Desulfobacteria</taxon>
        <taxon>Desulfobacterales</taxon>
        <taxon>Desulfosarcinaceae</taxon>
        <taxon>Desulfatitalea</taxon>
    </lineage>
</organism>
<dbReference type="InterPro" id="IPR025662">
    <property type="entry name" value="Sigma_54_int_dom_ATP-bd_1"/>
</dbReference>